<reference evidence="1" key="1">
    <citation type="submission" date="2019-03" db="EMBL/GenBank/DDBJ databases">
        <authorList>
            <person name="Mank J."/>
            <person name="Almeida P."/>
        </authorList>
    </citation>
    <scope>NUCLEOTIDE SEQUENCE</scope>
    <source>
        <strain evidence="1">78183</strain>
    </source>
</reference>
<accession>A0A6N2N2Q9</accession>
<name>A0A6N2N2Q9_SALVM</name>
<dbReference type="EMBL" id="CAADRP010002096">
    <property type="protein sequence ID" value="VFU61048.1"/>
    <property type="molecule type" value="Genomic_DNA"/>
</dbReference>
<proteinExistence type="predicted"/>
<dbReference type="AlphaFoldDB" id="A0A6N2N2Q9"/>
<protein>
    <submittedName>
        <fullName evidence="1">Uncharacterized protein</fullName>
    </submittedName>
</protein>
<gene>
    <name evidence="1" type="ORF">SVIM_LOCUS455521</name>
</gene>
<organism evidence="1">
    <name type="scientific">Salix viminalis</name>
    <name type="common">Common osier</name>
    <name type="synonym">Basket willow</name>
    <dbReference type="NCBI Taxonomy" id="40686"/>
    <lineage>
        <taxon>Eukaryota</taxon>
        <taxon>Viridiplantae</taxon>
        <taxon>Streptophyta</taxon>
        <taxon>Embryophyta</taxon>
        <taxon>Tracheophyta</taxon>
        <taxon>Spermatophyta</taxon>
        <taxon>Magnoliopsida</taxon>
        <taxon>eudicotyledons</taxon>
        <taxon>Gunneridae</taxon>
        <taxon>Pentapetalae</taxon>
        <taxon>rosids</taxon>
        <taxon>fabids</taxon>
        <taxon>Malpighiales</taxon>
        <taxon>Salicaceae</taxon>
        <taxon>Saliceae</taxon>
        <taxon>Salix</taxon>
    </lineage>
</organism>
<evidence type="ECO:0000313" key="1">
    <source>
        <dbReference type="EMBL" id="VFU61048.1"/>
    </source>
</evidence>
<sequence length="92" mass="10576">MLFLTSQWIVFNSKKYNFIYLTKKIYYRCSCVKSATNFLLLIQKTCNGLSYTKSTQDPFISVKYNPFSLLHLLTAGSIFNQASSRNIDLLTG</sequence>